<evidence type="ECO:0000256" key="5">
    <source>
        <dbReference type="ARBA" id="ARBA00022692"/>
    </source>
</evidence>
<evidence type="ECO:0000256" key="17">
    <source>
        <dbReference type="RuleBase" id="RU000405"/>
    </source>
</evidence>
<evidence type="ECO:0000256" key="14">
    <source>
        <dbReference type="ARBA" id="ARBA00032597"/>
    </source>
</evidence>
<dbReference type="SMART" id="SM00044">
    <property type="entry name" value="CYCc"/>
    <property type="match status" value="1"/>
</dbReference>
<comment type="catalytic activity">
    <reaction evidence="1">
        <text>ATP = 3',5'-cyclic AMP + diphosphate</text>
        <dbReference type="Rhea" id="RHEA:15389"/>
        <dbReference type="ChEBI" id="CHEBI:30616"/>
        <dbReference type="ChEBI" id="CHEBI:33019"/>
        <dbReference type="ChEBI" id="CHEBI:58165"/>
        <dbReference type="EC" id="4.6.1.1"/>
    </reaction>
</comment>
<evidence type="ECO:0000313" key="20">
    <source>
        <dbReference type="EMBL" id="TLH63660.1"/>
    </source>
</evidence>
<feature type="domain" description="Guanylate cyclase" evidence="19">
    <location>
        <begin position="244"/>
        <end position="371"/>
    </location>
</feature>
<accession>A0AA94UCB6</accession>
<comment type="subunit">
    <text evidence="16">Homodimer. Can also exist as monomer.</text>
</comment>
<evidence type="ECO:0000256" key="18">
    <source>
        <dbReference type="SAM" id="Phobius"/>
    </source>
</evidence>
<keyword evidence="10 18" id="KW-1133">Transmembrane helix</keyword>
<dbReference type="GO" id="GO:0004016">
    <property type="term" value="F:adenylate cyclase activity"/>
    <property type="evidence" value="ECO:0007669"/>
    <property type="project" value="UniProtKB-EC"/>
</dbReference>
<evidence type="ECO:0000256" key="4">
    <source>
        <dbReference type="ARBA" id="ARBA00021420"/>
    </source>
</evidence>
<dbReference type="InterPro" id="IPR001054">
    <property type="entry name" value="A/G_cyclase"/>
</dbReference>
<dbReference type="GO" id="GO:0005886">
    <property type="term" value="C:plasma membrane"/>
    <property type="evidence" value="ECO:0007669"/>
    <property type="project" value="UniProtKB-ARBA"/>
</dbReference>
<dbReference type="SUPFAM" id="SSF55073">
    <property type="entry name" value="Nucleotide cyclase"/>
    <property type="match status" value="1"/>
</dbReference>
<evidence type="ECO:0000256" key="6">
    <source>
        <dbReference type="ARBA" id="ARBA00022723"/>
    </source>
</evidence>
<evidence type="ECO:0000256" key="9">
    <source>
        <dbReference type="ARBA" id="ARBA00022842"/>
    </source>
</evidence>
<dbReference type="AlphaFoldDB" id="A0AA94UCB6"/>
<comment type="caution">
    <text evidence="20">The sequence shown here is derived from an EMBL/GenBank/DDBJ whole genome shotgun (WGS) entry which is preliminary data.</text>
</comment>
<organism evidence="20 21">
    <name type="scientific">Mycolicibacterium phocaicum</name>
    <dbReference type="NCBI Taxonomy" id="319706"/>
    <lineage>
        <taxon>Bacteria</taxon>
        <taxon>Bacillati</taxon>
        <taxon>Actinomycetota</taxon>
        <taxon>Actinomycetes</taxon>
        <taxon>Mycobacteriales</taxon>
        <taxon>Mycobacteriaceae</taxon>
        <taxon>Mycolicibacterium</taxon>
    </lineage>
</organism>
<evidence type="ECO:0000256" key="13">
    <source>
        <dbReference type="ARBA" id="ARBA00023239"/>
    </source>
</evidence>
<dbReference type="PROSITE" id="PS00452">
    <property type="entry name" value="GUANYLATE_CYCLASE_1"/>
    <property type="match status" value="1"/>
</dbReference>
<evidence type="ECO:0000256" key="11">
    <source>
        <dbReference type="ARBA" id="ARBA00022998"/>
    </source>
</evidence>
<keyword evidence="9" id="KW-0460">Magnesium</keyword>
<dbReference type="InterPro" id="IPR029787">
    <property type="entry name" value="Nucleotide_cyclase"/>
</dbReference>
<dbReference type="PANTHER" id="PTHR11920">
    <property type="entry name" value="GUANYLYL CYCLASE"/>
    <property type="match status" value="1"/>
</dbReference>
<dbReference type="Pfam" id="PF00211">
    <property type="entry name" value="Guanylate_cyc"/>
    <property type="match status" value="1"/>
</dbReference>
<evidence type="ECO:0000256" key="7">
    <source>
        <dbReference type="ARBA" id="ARBA00022741"/>
    </source>
</evidence>
<dbReference type="PANTHER" id="PTHR11920:SF335">
    <property type="entry name" value="GUANYLATE CYCLASE"/>
    <property type="match status" value="1"/>
</dbReference>
<feature type="transmembrane region" description="Helical" evidence="18">
    <location>
        <begin position="67"/>
        <end position="85"/>
    </location>
</feature>
<dbReference type="CDD" id="cd07302">
    <property type="entry name" value="CHD"/>
    <property type="match status" value="1"/>
</dbReference>
<reference evidence="20 21" key="1">
    <citation type="submission" date="2018-01" db="EMBL/GenBank/DDBJ databases">
        <title>Comparative genomics of Mycobacterium mucogenicum and Mycobacterium neoaurum clade members emphasizing tRNA and non-coding RNA.</title>
        <authorList>
            <person name="Behra P.R.K."/>
            <person name="Pettersson B.M.F."/>
            <person name="Das S."/>
            <person name="Dasgupta S."/>
            <person name="Kirsebom L.A."/>
        </authorList>
    </citation>
    <scope>NUCLEOTIDE SEQUENCE [LARGE SCALE GENOMIC DNA]</scope>
    <source>
        <strain evidence="20 21">DSM 45104</strain>
    </source>
</reference>
<feature type="transmembrane region" description="Helical" evidence="18">
    <location>
        <begin position="97"/>
        <end position="115"/>
    </location>
</feature>
<feature type="transmembrane region" description="Helical" evidence="18">
    <location>
        <begin position="121"/>
        <end position="140"/>
    </location>
</feature>
<dbReference type="EMBL" id="POTM01000052">
    <property type="protein sequence ID" value="TLH63660.1"/>
    <property type="molecule type" value="Genomic_DNA"/>
</dbReference>
<evidence type="ECO:0000256" key="12">
    <source>
        <dbReference type="ARBA" id="ARBA00023136"/>
    </source>
</evidence>
<evidence type="ECO:0000256" key="8">
    <source>
        <dbReference type="ARBA" id="ARBA00022840"/>
    </source>
</evidence>
<keyword evidence="8" id="KW-0067">ATP-binding</keyword>
<feature type="transmembrane region" description="Helical" evidence="18">
    <location>
        <begin position="34"/>
        <end position="55"/>
    </location>
</feature>
<comment type="subcellular location">
    <subcellularLocation>
        <location evidence="2">Membrane</location>
    </subcellularLocation>
</comment>
<protein>
    <recommendedName>
        <fullName evidence="4">Adenylate cyclase</fullName>
        <ecNumber evidence="3">4.6.1.1</ecNumber>
    </recommendedName>
    <alternativeName>
        <fullName evidence="14">ATP pyrophosphate-lyase</fullName>
    </alternativeName>
    <alternativeName>
        <fullName evidence="15">Adenylyl cyclase</fullName>
    </alternativeName>
</protein>
<evidence type="ECO:0000313" key="21">
    <source>
        <dbReference type="Proteomes" id="UP000309984"/>
    </source>
</evidence>
<gene>
    <name evidence="20" type="ORF">C1S79_21015</name>
</gene>
<keyword evidence="13 17" id="KW-0456">Lyase</keyword>
<keyword evidence="6" id="KW-0479">Metal-binding</keyword>
<evidence type="ECO:0000256" key="15">
    <source>
        <dbReference type="ARBA" id="ARBA00032637"/>
    </source>
</evidence>
<proteinExistence type="inferred from homology"/>
<name>A0AA94UCB6_9MYCO</name>
<dbReference type="GO" id="GO:0046872">
    <property type="term" value="F:metal ion binding"/>
    <property type="evidence" value="ECO:0007669"/>
    <property type="project" value="UniProtKB-KW"/>
</dbReference>
<dbReference type="GO" id="GO:0006171">
    <property type="term" value="P:cAMP biosynthetic process"/>
    <property type="evidence" value="ECO:0007669"/>
    <property type="project" value="UniProtKB-KW"/>
</dbReference>
<dbReference type="Proteomes" id="UP000309984">
    <property type="component" value="Unassembled WGS sequence"/>
</dbReference>
<keyword evidence="7" id="KW-0547">Nucleotide-binding</keyword>
<dbReference type="InterPro" id="IPR018297">
    <property type="entry name" value="A/G_cyclase_CS"/>
</dbReference>
<evidence type="ECO:0000256" key="1">
    <source>
        <dbReference type="ARBA" id="ARBA00001593"/>
    </source>
</evidence>
<dbReference type="FunFam" id="3.30.70.1230:FF:000033">
    <property type="entry name" value="Adenylate cyclase"/>
    <property type="match status" value="1"/>
</dbReference>
<keyword evidence="5 18" id="KW-0812">Transmembrane</keyword>
<dbReference type="EC" id="4.6.1.1" evidence="3"/>
<dbReference type="GO" id="GO:0005524">
    <property type="term" value="F:ATP binding"/>
    <property type="evidence" value="ECO:0007669"/>
    <property type="project" value="UniProtKB-KW"/>
</dbReference>
<evidence type="ECO:0000256" key="3">
    <source>
        <dbReference type="ARBA" id="ARBA00012201"/>
    </source>
</evidence>
<feature type="transmembrane region" description="Helical" evidence="18">
    <location>
        <begin position="147"/>
        <end position="168"/>
    </location>
</feature>
<evidence type="ECO:0000256" key="10">
    <source>
        <dbReference type="ARBA" id="ARBA00022989"/>
    </source>
</evidence>
<evidence type="ECO:0000259" key="19">
    <source>
        <dbReference type="PROSITE" id="PS50125"/>
    </source>
</evidence>
<evidence type="ECO:0000256" key="2">
    <source>
        <dbReference type="ARBA" id="ARBA00004370"/>
    </source>
</evidence>
<comment type="similarity">
    <text evidence="17">Belongs to the adenylyl cyclase class-4/guanylyl cyclase family.</text>
</comment>
<sequence length="436" mass="47969">MQQRHAQLHMRKWMLEFDDADSEREFRAHDDANGLRAATFAQVVGILFTVVYAAVDFLVLRGFVPGALIVRAVTIGIFLLGIVAIRRIRTLQDRLQVAAVVQLTVIQVLLVPVLARVGDFPTQYLMTSATVTLLGAVGLLRLRMHAALANTVVFVAVCLELPTARGSLDELGTMVPQIGGLSAISVLIAYALERLRRIDFLRQREVEQERARTEEILYNVLPAPIADRLRDGALTIADSADSVSVLFSDIVGFTPVSETLTPEALVQLLDEMFRAFDELCDRRGIEKIKTLGDAYMAVAGLPNPDDDHAASMAELALDMQRTVGRLASSWPSPISMRIGISSGPVVAGVIGQRKFIYDLWGDTVNTASRMESSGRPHRIQVSESTHTLLEHRYEFSDPQVVDVKGKGPMTTYFLEGALLDRDAAVDRQRDSSDVST</sequence>
<keyword evidence="11" id="KW-0115">cAMP biosynthesis</keyword>
<keyword evidence="21" id="KW-1185">Reference proteome</keyword>
<feature type="transmembrane region" description="Helical" evidence="18">
    <location>
        <begin position="174"/>
        <end position="192"/>
    </location>
</feature>
<evidence type="ECO:0000256" key="16">
    <source>
        <dbReference type="ARBA" id="ARBA00064436"/>
    </source>
</evidence>
<dbReference type="GO" id="GO:0035556">
    <property type="term" value="P:intracellular signal transduction"/>
    <property type="evidence" value="ECO:0007669"/>
    <property type="project" value="InterPro"/>
</dbReference>
<dbReference type="InterPro" id="IPR050401">
    <property type="entry name" value="Cyclic_nucleotide_synthase"/>
</dbReference>
<dbReference type="PROSITE" id="PS50125">
    <property type="entry name" value="GUANYLATE_CYCLASE_2"/>
    <property type="match status" value="1"/>
</dbReference>
<dbReference type="Gene3D" id="3.30.70.1230">
    <property type="entry name" value="Nucleotide cyclase"/>
    <property type="match status" value="1"/>
</dbReference>
<keyword evidence="12 18" id="KW-0472">Membrane</keyword>